<dbReference type="CDD" id="cd06261">
    <property type="entry name" value="TM_PBP2"/>
    <property type="match status" value="1"/>
</dbReference>
<evidence type="ECO:0000256" key="3">
    <source>
        <dbReference type="ARBA" id="ARBA00022475"/>
    </source>
</evidence>
<dbReference type="RefSeq" id="WP_025022608.1">
    <property type="nucleotide sequence ID" value="NZ_AZGD01000057.1"/>
</dbReference>
<evidence type="ECO:0000256" key="4">
    <source>
        <dbReference type="ARBA" id="ARBA00022692"/>
    </source>
</evidence>
<dbReference type="PROSITE" id="PS50928">
    <property type="entry name" value="ABC_TM1"/>
    <property type="match status" value="1"/>
</dbReference>
<dbReference type="Proteomes" id="UP000051054">
    <property type="component" value="Unassembled WGS sequence"/>
</dbReference>
<dbReference type="OrthoDB" id="9797472at2"/>
<protein>
    <submittedName>
        <fullName evidence="9">Oligopeptide ABC superfamily ATP binding cassette transporter, ABC protein</fullName>
    </submittedName>
</protein>
<keyword evidence="3" id="KW-1003">Cell membrane</keyword>
<keyword evidence="10" id="KW-1185">Reference proteome</keyword>
<dbReference type="STRING" id="1423755.FC40_GL000265"/>
<dbReference type="PANTHER" id="PTHR43386:SF1">
    <property type="entry name" value="D,D-DIPEPTIDE TRANSPORT SYSTEM PERMEASE PROTEIN DDPC-RELATED"/>
    <property type="match status" value="1"/>
</dbReference>
<name>A0A0R1WUH2_9LACO</name>
<dbReference type="Pfam" id="PF00528">
    <property type="entry name" value="BPD_transp_1"/>
    <property type="match status" value="1"/>
</dbReference>
<keyword evidence="6 7" id="KW-0472">Membrane</keyword>
<feature type="transmembrane region" description="Helical" evidence="7">
    <location>
        <begin position="32"/>
        <end position="54"/>
    </location>
</feature>
<feature type="transmembrane region" description="Helical" evidence="7">
    <location>
        <begin position="134"/>
        <end position="154"/>
    </location>
</feature>
<dbReference type="EMBL" id="AZGD01000057">
    <property type="protein sequence ID" value="KRM19337.1"/>
    <property type="molecule type" value="Genomic_DNA"/>
</dbReference>
<dbReference type="GO" id="GO:0055085">
    <property type="term" value="P:transmembrane transport"/>
    <property type="evidence" value="ECO:0007669"/>
    <property type="project" value="InterPro"/>
</dbReference>
<dbReference type="AlphaFoldDB" id="A0A0R1WUH2"/>
<dbReference type="eggNOG" id="COG1173">
    <property type="taxonomic scope" value="Bacteria"/>
</dbReference>
<evidence type="ECO:0000256" key="5">
    <source>
        <dbReference type="ARBA" id="ARBA00022989"/>
    </source>
</evidence>
<dbReference type="InterPro" id="IPR050366">
    <property type="entry name" value="BP-dependent_transpt_permease"/>
</dbReference>
<feature type="transmembrane region" description="Helical" evidence="7">
    <location>
        <begin position="160"/>
        <end position="178"/>
    </location>
</feature>
<sequence>MFKRKSKEEKFKDVQATSNLTVIAREFAQDKFALGALIALSTLIVVIFGGSLFLNTSKVMEVSIMDQYNVPGTPGFLLGADQSGRSVLSELILGARNSLVIGFAVTVLMEVIGIIYGTVAGYYGGRVDNLMMRFLDFMLTLPTLMIIIVIVTIIPHYSMWTFILVMGAFYWVGTARLIRSKALSEAKKDYISASKTSGSSDLKIMFKELLPNLSSIIIVDSVLSLAGNIGIEVGLTFLGFGLPDNVPSLGTLIGYATDPDTLTGRPWVWVPASLLILVICVGISYIGNVLRRTADARQRLG</sequence>
<evidence type="ECO:0000256" key="2">
    <source>
        <dbReference type="ARBA" id="ARBA00022448"/>
    </source>
</evidence>
<reference evidence="9 10" key="1">
    <citation type="journal article" date="2015" name="Genome Announc.">
        <title>Expanding the biotechnology potential of lactobacilli through comparative genomics of 213 strains and associated genera.</title>
        <authorList>
            <person name="Sun Z."/>
            <person name="Harris H.M."/>
            <person name="McCann A."/>
            <person name="Guo C."/>
            <person name="Argimon S."/>
            <person name="Zhang W."/>
            <person name="Yang X."/>
            <person name="Jeffery I.B."/>
            <person name="Cooney J.C."/>
            <person name="Kagawa T.F."/>
            <person name="Liu W."/>
            <person name="Song Y."/>
            <person name="Salvetti E."/>
            <person name="Wrobel A."/>
            <person name="Rasinkangas P."/>
            <person name="Parkhill J."/>
            <person name="Rea M.C."/>
            <person name="O'Sullivan O."/>
            <person name="Ritari J."/>
            <person name="Douillard F.P."/>
            <person name="Paul Ross R."/>
            <person name="Yang R."/>
            <person name="Briner A.E."/>
            <person name="Felis G.E."/>
            <person name="de Vos W.M."/>
            <person name="Barrangou R."/>
            <person name="Klaenhammer T.R."/>
            <person name="Caufield P.W."/>
            <person name="Cui Y."/>
            <person name="Zhang H."/>
            <person name="O'Toole P.W."/>
        </authorList>
    </citation>
    <scope>NUCLEOTIDE SEQUENCE [LARGE SCALE GENOMIC DNA]</scope>
    <source>
        <strain evidence="9 10">DSM 18933</strain>
    </source>
</reference>
<evidence type="ECO:0000259" key="8">
    <source>
        <dbReference type="PROSITE" id="PS50928"/>
    </source>
</evidence>
<keyword evidence="4 7" id="KW-0812">Transmembrane</keyword>
<dbReference type="Gene3D" id="1.10.3720.10">
    <property type="entry name" value="MetI-like"/>
    <property type="match status" value="1"/>
</dbReference>
<evidence type="ECO:0000256" key="6">
    <source>
        <dbReference type="ARBA" id="ARBA00023136"/>
    </source>
</evidence>
<dbReference type="InterPro" id="IPR035906">
    <property type="entry name" value="MetI-like_sf"/>
</dbReference>
<proteinExistence type="inferred from homology"/>
<comment type="subcellular location">
    <subcellularLocation>
        <location evidence="1 7">Cell membrane</location>
        <topology evidence="1 7">Multi-pass membrane protein</topology>
    </subcellularLocation>
</comment>
<evidence type="ECO:0000313" key="10">
    <source>
        <dbReference type="Proteomes" id="UP000051054"/>
    </source>
</evidence>
<evidence type="ECO:0000313" key="9">
    <source>
        <dbReference type="EMBL" id="KRM19337.1"/>
    </source>
</evidence>
<dbReference type="PANTHER" id="PTHR43386">
    <property type="entry name" value="OLIGOPEPTIDE TRANSPORT SYSTEM PERMEASE PROTEIN APPC"/>
    <property type="match status" value="1"/>
</dbReference>
<dbReference type="GO" id="GO:0005886">
    <property type="term" value="C:plasma membrane"/>
    <property type="evidence" value="ECO:0007669"/>
    <property type="project" value="UniProtKB-SubCell"/>
</dbReference>
<dbReference type="InterPro" id="IPR000515">
    <property type="entry name" value="MetI-like"/>
</dbReference>
<organism evidence="9 10">
    <name type="scientific">Ligilactobacillus hayakitensis DSM 18933 = JCM 14209</name>
    <dbReference type="NCBI Taxonomy" id="1423755"/>
    <lineage>
        <taxon>Bacteria</taxon>
        <taxon>Bacillati</taxon>
        <taxon>Bacillota</taxon>
        <taxon>Bacilli</taxon>
        <taxon>Lactobacillales</taxon>
        <taxon>Lactobacillaceae</taxon>
        <taxon>Ligilactobacillus</taxon>
    </lineage>
</organism>
<accession>A0A0R1WUH2</accession>
<comment type="caution">
    <text evidence="9">The sequence shown here is derived from an EMBL/GenBank/DDBJ whole genome shotgun (WGS) entry which is preliminary data.</text>
</comment>
<gene>
    <name evidence="9" type="ORF">FC40_GL000265</name>
</gene>
<keyword evidence="2 7" id="KW-0813">Transport</keyword>
<keyword evidence="5 7" id="KW-1133">Transmembrane helix</keyword>
<comment type="similarity">
    <text evidence="7">Belongs to the binding-protein-dependent transport system permease family.</text>
</comment>
<evidence type="ECO:0000256" key="1">
    <source>
        <dbReference type="ARBA" id="ARBA00004651"/>
    </source>
</evidence>
<evidence type="ECO:0000256" key="7">
    <source>
        <dbReference type="RuleBase" id="RU363032"/>
    </source>
</evidence>
<feature type="transmembrane region" description="Helical" evidence="7">
    <location>
        <begin position="99"/>
        <end position="122"/>
    </location>
</feature>
<dbReference type="PATRIC" id="fig|1423755.3.peg.286"/>
<feature type="domain" description="ABC transmembrane type-1" evidence="8">
    <location>
        <begin position="95"/>
        <end position="287"/>
    </location>
</feature>
<feature type="transmembrane region" description="Helical" evidence="7">
    <location>
        <begin position="267"/>
        <end position="290"/>
    </location>
</feature>
<feature type="transmembrane region" description="Helical" evidence="7">
    <location>
        <begin position="209"/>
        <end position="231"/>
    </location>
</feature>
<dbReference type="SUPFAM" id="SSF161098">
    <property type="entry name" value="MetI-like"/>
    <property type="match status" value="1"/>
</dbReference>